<evidence type="ECO:0000313" key="1">
    <source>
        <dbReference type="EnsemblPlants" id="ONIVA02G15420.1"/>
    </source>
</evidence>
<keyword evidence="2" id="KW-1185">Reference proteome</keyword>
<proteinExistence type="predicted"/>
<accession>A0A0E0G5L7</accession>
<sequence length="103" mass="11390">MELYPMVEKPVELLGAQLFHRCISMMSRTDVDFQRLRQRLDRMQVIMASSAGSKLCRALNSNKLRFSVSKLGGGEKVRGQGGFRGMTVGIDGAVRLEESIGQG</sequence>
<evidence type="ECO:0000313" key="2">
    <source>
        <dbReference type="Proteomes" id="UP000006591"/>
    </source>
</evidence>
<dbReference type="Proteomes" id="UP000006591">
    <property type="component" value="Chromosome 2"/>
</dbReference>
<reference evidence="1" key="2">
    <citation type="submission" date="2018-04" db="EMBL/GenBank/DDBJ databases">
        <title>OnivRS2 (Oryza nivara Reference Sequence Version 2).</title>
        <authorList>
            <person name="Zhang J."/>
            <person name="Kudrna D."/>
            <person name="Lee S."/>
            <person name="Talag J."/>
            <person name="Rajasekar S."/>
            <person name="Welchert J."/>
            <person name="Hsing Y.-I."/>
            <person name="Wing R.A."/>
        </authorList>
    </citation>
    <scope>NUCLEOTIDE SEQUENCE [LARGE SCALE GENOMIC DNA]</scope>
    <source>
        <strain evidence="1">SL10</strain>
    </source>
</reference>
<organism evidence="1">
    <name type="scientific">Oryza nivara</name>
    <name type="common">Indian wild rice</name>
    <name type="synonym">Oryza sativa f. spontanea</name>
    <dbReference type="NCBI Taxonomy" id="4536"/>
    <lineage>
        <taxon>Eukaryota</taxon>
        <taxon>Viridiplantae</taxon>
        <taxon>Streptophyta</taxon>
        <taxon>Embryophyta</taxon>
        <taxon>Tracheophyta</taxon>
        <taxon>Spermatophyta</taxon>
        <taxon>Magnoliopsida</taxon>
        <taxon>Liliopsida</taxon>
        <taxon>Poales</taxon>
        <taxon>Poaceae</taxon>
        <taxon>BOP clade</taxon>
        <taxon>Oryzoideae</taxon>
        <taxon>Oryzeae</taxon>
        <taxon>Oryzinae</taxon>
        <taxon>Oryza</taxon>
    </lineage>
</organism>
<reference evidence="1" key="1">
    <citation type="submission" date="2015-04" db="UniProtKB">
        <authorList>
            <consortium name="EnsemblPlants"/>
        </authorList>
    </citation>
    <scope>IDENTIFICATION</scope>
    <source>
        <strain evidence="1">SL10</strain>
    </source>
</reference>
<dbReference type="HOGENOM" id="CLU_2531262_0_0_1"/>
<dbReference type="Gramene" id="ONIVA02G15420.1">
    <property type="protein sequence ID" value="ONIVA02G15420.1"/>
    <property type="gene ID" value="ONIVA02G15420"/>
</dbReference>
<dbReference type="AlphaFoldDB" id="A0A0E0G5L7"/>
<protein>
    <submittedName>
        <fullName evidence="1">Uncharacterized protein</fullName>
    </submittedName>
</protein>
<name>A0A0E0G5L7_ORYNI</name>
<dbReference type="EnsemblPlants" id="ONIVA02G15420.1">
    <property type="protein sequence ID" value="ONIVA02G15420.1"/>
    <property type="gene ID" value="ONIVA02G15420"/>
</dbReference>